<protein>
    <recommendedName>
        <fullName evidence="6">PaaX-like C-terminal domain-containing protein</fullName>
    </recommendedName>
</protein>
<organism evidence="4 5">
    <name type="scientific">Paenibacillus spiritus</name>
    <dbReference type="NCBI Taxonomy" id="2496557"/>
    <lineage>
        <taxon>Bacteria</taxon>
        <taxon>Bacillati</taxon>
        <taxon>Bacillota</taxon>
        <taxon>Bacilli</taxon>
        <taxon>Bacillales</taxon>
        <taxon>Paenibacillaceae</taxon>
        <taxon>Paenibacillus</taxon>
    </lineage>
</organism>
<dbReference type="Pfam" id="PF07848">
    <property type="entry name" value="PaaX"/>
    <property type="match status" value="1"/>
</dbReference>
<dbReference type="InterPro" id="IPR011965">
    <property type="entry name" value="PaaX_trns_reg"/>
</dbReference>
<dbReference type="GO" id="GO:0006351">
    <property type="term" value="P:DNA-templated transcription"/>
    <property type="evidence" value="ECO:0007669"/>
    <property type="project" value="InterPro"/>
</dbReference>
<dbReference type="Pfam" id="PF20803">
    <property type="entry name" value="PaaX_M"/>
    <property type="match status" value="1"/>
</dbReference>
<evidence type="ECO:0000313" key="4">
    <source>
        <dbReference type="EMBL" id="KAA9004953.1"/>
    </source>
</evidence>
<dbReference type="InterPro" id="IPR048846">
    <property type="entry name" value="PaaX-like_central"/>
</dbReference>
<evidence type="ECO:0000259" key="2">
    <source>
        <dbReference type="Pfam" id="PF08223"/>
    </source>
</evidence>
<accession>A0A5J5GAM0</accession>
<name>A0A5J5GAM0_9BACL</name>
<evidence type="ECO:0000259" key="1">
    <source>
        <dbReference type="Pfam" id="PF07848"/>
    </source>
</evidence>
<dbReference type="AlphaFoldDB" id="A0A5J5GAM0"/>
<evidence type="ECO:0000259" key="3">
    <source>
        <dbReference type="Pfam" id="PF20803"/>
    </source>
</evidence>
<dbReference type="InterPro" id="IPR036388">
    <property type="entry name" value="WH-like_DNA-bd_sf"/>
</dbReference>
<dbReference type="PIRSF" id="PIRSF020623">
    <property type="entry name" value="PaaX"/>
    <property type="match status" value="1"/>
</dbReference>
<gene>
    <name evidence="4" type="ORF">F4V43_10045</name>
</gene>
<dbReference type="Pfam" id="PF08223">
    <property type="entry name" value="PaaX_C"/>
    <property type="match status" value="1"/>
</dbReference>
<dbReference type="InterPro" id="IPR036390">
    <property type="entry name" value="WH_DNA-bd_sf"/>
</dbReference>
<dbReference type="Proteomes" id="UP000367750">
    <property type="component" value="Unassembled WGS sequence"/>
</dbReference>
<sequence>MISLEKQILYMIQHRHVITAAELIEIYKDRGKTEQTIRNALSSLKQKGYILAEERRYTLTESGTAFIQSLQLKISGSNSEWDGRWHVVMFRIPEQFRSLRNTFRRELVQIGYGLLYDGVFICPYNRCASVMQVARLTGLEKWIRMGSLDLEHGPVTADLAEQIWPVQAVNEKYGLFSAWASAQIDKWSAAAANPAAEPSPWNVLLLVLELGERFGEILLEDPFLPEQLLPKPWQKEQAWELYNQHLNQLVPLLRSESHLFSLIVPID</sequence>
<evidence type="ECO:0008006" key="6">
    <source>
        <dbReference type="Google" id="ProtNLM"/>
    </source>
</evidence>
<dbReference type="Gene3D" id="1.10.10.10">
    <property type="entry name" value="Winged helix-like DNA-binding domain superfamily/Winged helix DNA-binding domain"/>
    <property type="match status" value="1"/>
</dbReference>
<proteinExistence type="predicted"/>
<dbReference type="SUPFAM" id="SSF46785">
    <property type="entry name" value="Winged helix' DNA-binding domain"/>
    <property type="match status" value="1"/>
</dbReference>
<keyword evidence="5" id="KW-1185">Reference proteome</keyword>
<evidence type="ECO:0000313" key="5">
    <source>
        <dbReference type="Proteomes" id="UP000367750"/>
    </source>
</evidence>
<reference evidence="4 5" key="1">
    <citation type="submission" date="2019-09" db="EMBL/GenBank/DDBJ databases">
        <title>Bacillus ochoae sp. nov., Paenibacillus whitsoniae sp. nov., Paenibacillus spiritus sp. nov. Isolated from the Mars Exploration Rover during spacecraft assembly.</title>
        <authorList>
            <person name="Seuylemezian A."/>
            <person name="Vaishampayan P."/>
        </authorList>
    </citation>
    <scope>NUCLEOTIDE SEQUENCE [LARGE SCALE GENOMIC DNA]</scope>
    <source>
        <strain evidence="4 5">MER_111</strain>
    </source>
</reference>
<feature type="domain" description="Transcriptional repressor PaaX-like N-terminal" evidence="1">
    <location>
        <begin position="10"/>
        <end position="62"/>
    </location>
</feature>
<dbReference type="InterPro" id="IPR012906">
    <property type="entry name" value="PaaX-like_N"/>
</dbReference>
<comment type="caution">
    <text evidence="4">The sequence shown here is derived from an EMBL/GenBank/DDBJ whole genome shotgun (WGS) entry which is preliminary data.</text>
</comment>
<feature type="domain" description="Transcriptional repressor PaaX-like central Cas2-like" evidence="3">
    <location>
        <begin position="79"/>
        <end position="147"/>
    </location>
</feature>
<dbReference type="PANTHER" id="PTHR30319:SF1">
    <property type="entry name" value="TRANSCRIPTIONAL REPRESSOR PAAX"/>
    <property type="match status" value="1"/>
</dbReference>
<feature type="domain" description="Transcriptional repressor PaaX-like C-terminal" evidence="2">
    <location>
        <begin position="164"/>
        <end position="251"/>
    </location>
</feature>
<dbReference type="Gene3D" id="3.30.70.2650">
    <property type="match status" value="1"/>
</dbReference>
<dbReference type="Gene3D" id="1.20.58.1460">
    <property type="match status" value="1"/>
</dbReference>
<dbReference type="OrthoDB" id="2270427at2"/>
<dbReference type="EMBL" id="VYKK01000012">
    <property type="protein sequence ID" value="KAA9004953.1"/>
    <property type="molecule type" value="Genomic_DNA"/>
</dbReference>
<dbReference type="PANTHER" id="PTHR30319">
    <property type="entry name" value="PHENYLACETIC ACID REGULATOR-RELATED TRANSCRIPTIONAL REPRESSOR"/>
    <property type="match status" value="1"/>
</dbReference>
<dbReference type="InterPro" id="IPR013225">
    <property type="entry name" value="PaaX_C"/>
</dbReference>